<name>A0A0D3CDN6_BRAOL</name>
<dbReference type="Pfam" id="PF04827">
    <property type="entry name" value="Plant_tran"/>
    <property type="match status" value="1"/>
</dbReference>
<evidence type="ECO:0000313" key="2">
    <source>
        <dbReference type="Proteomes" id="UP000032141"/>
    </source>
</evidence>
<dbReference type="EnsemblPlants" id="Bo5g048830.1">
    <property type="protein sequence ID" value="Bo5g048830.1"/>
    <property type="gene ID" value="Bo5g048830"/>
</dbReference>
<dbReference type="Proteomes" id="UP000032141">
    <property type="component" value="Chromosome C5"/>
</dbReference>
<proteinExistence type="predicted"/>
<evidence type="ECO:0000313" key="1">
    <source>
        <dbReference type="EnsemblPlants" id="Bo5g048830.1"/>
    </source>
</evidence>
<dbReference type="HOGENOM" id="CLU_2309980_0_0_1"/>
<organism evidence="1 2">
    <name type="scientific">Brassica oleracea var. oleracea</name>
    <dbReference type="NCBI Taxonomy" id="109376"/>
    <lineage>
        <taxon>Eukaryota</taxon>
        <taxon>Viridiplantae</taxon>
        <taxon>Streptophyta</taxon>
        <taxon>Embryophyta</taxon>
        <taxon>Tracheophyta</taxon>
        <taxon>Spermatophyta</taxon>
        <taxon>Magnoliopsida</taxon>
        <taxon>eudicotyledons</taxon>
        <taxon>Gunneridae</taxon>
        <taxon>Pentapetalae</taxon>
        <taxon>rosids</taxon>
        <taxon>malvids</taxon>
        <taxon>Brassicales</taxon>
        <taxon>Brassicaceae</taxon>
        <taxon>Brassiceae</taxon>
        <taxon>Brassica</taxon>
    </lineage>
</organism>
<reference evidence="1 2" key="1">
    <citation type="journal article" date="2014" name="Genome Biol.">
        <title>Transcriptome and methylome profiling reveals relics of genome dominance in the mesopolyploid Brassica oleracea.</title>
        <authorList>
            <person name="Parkin I.A."/>
            <person name="Koh C."/>
            <person name="Tang H."/>
            <person name="Robinson S.J."/>
            <person name="Kagale S."/>
            <person name="Clarke W.E."/>
            <person name="Town C.D."/>
            <person name="Nixon J."/>
            <person name="Krishnakumar V."/>
            <person name="Bidwell S.L."/>
            <person name="Denoeud F."/>
            <person name="Belcram H."/>
            <person name="Links M.G."/>
            <person name="Just J."/>
            <person name="Clarke C."/>
            <person name="Bender T."/>
            <person name="Huebert T."/>
            <person name="Mason A.S."/>
            <person name="Pires J.C."/>
            <person name="Barker G."/>
            <person name="Moore J."/>
            <person name="Walley P.G."/>
            <person name="Manoli S."/>
            <person name="Batley J."/>
            <person name="Edwards D."/>
            <person name="Nelson M.N."/>
            <person name="Wang X."/>
            <person name="Paterson A.H."/>
            <person name="King G."/>
            <person name="Bancroft I."/>
            <person name="Chalhoub B."/>
            <person name="Sharpe A.G."/>
        </authorList>
    </citation>
    <scope>NUCLEOTIDE SEQUENCE</scope>
    <source>
        <strain evidence="1 2">cv. TO1000</strain>
    </source>
</reference>
<sequence>MDLTCFFGYPRKLNDITIMDRSPVFDDVEQGNTPRVNFFFNQRPYNTAYNLDVGFLKVYQTSYLDKFRRDVERTLNVHLECCMIDLKSFANQLACGTFQI</sequence>
<dbReference type="AlphaFoldDB" id="A0A0D3CDN6"/>
<dbReference type="Gramene" id="Bo5g048830.1">
    <property type="protein sequence ID" value="Bo5g048830.1"/>
    <property type="gene ID" value="Bo5g048830"/>
</dbReference>
<reference evidence="1" key="2">
    <citation type="submission" date="2015-03" db="UniProtKB">
        <authorList>
            <consortium name="EnsemblPlants"/>
        </authorList>
    </citation>
    <scope>IDENTIFICATION</scope>
</reference>
<protein>
    <submittedName>
        <fullName evidence="1">Uncharacterized protein</fullName>
    </submittedName>
</protein>
<keyword evidence="2" id="KW-1185">Reference proteome</keyword>
<dbReference type="InterPro" id="IPR006912">
    <property type="entry name" value="Harbinger_derived_prot"/>
</dbReference>
<accession>A0A0D3CDN6</accession>